<dbReference type="RefSeq" id="WP_159580975.1">
    <property type="nucleotide sequence ID" value="NZ_JBIPKE010000013.1"/>
</dbReference>
<feature type="region of interest" description="Disordered" evidence="1">
    <location>
        <begin position="33"/>
        <end position="58"/>
    </location>
</feature>
<feature type="compositionally biased region" description="Acidic residues" evidence="1">
    <location>
        <begin position="47"/>
        <end position="58"/>
    </location>
</feature>
<keyword evidence="2" id="KW-0732">Signal</keyword>
<organism evidence="3 4">
    <name type="scientific">Marinoscillum luteum</name>
    <dbReference type="NCBI Taxonomy" id="861051"/>
    <lineage>
        <taxon>Bacteria</taxon>
        <taxon>Pseudomonadati</taxon>
        <taxon>Bacteroidota</taxon>
        <taxon>Cytophagia</taxon>
        <taxon>Cytophagales</taxon>
        <taxon>Reichenbachiellaceae</taxon>
        <taxon>Marinoscillum</taxon>
    </lineage>
</organism>
<evidence type="ECO:0000256" key="1">
    <source>
        <dbReference type="SAM" id="MobiDB-lite"/>
    </source>
</evidence>
<evidence type="ECO:0008006" key="5">
    <source>
        <dbReference type="Google" id="ProtNLM"/>
    </source>
</evidence>
<evidence type="ECO:0000256" key="2">
    <source>
        <dbReference type="SAM" id="SignalP"/>
    </source>
</evidence>
<accession>A0ABW7N5N6</accession>
<dbReference type="EMBL" id="JBIPKE010000013">
    <property type="protein sequence ID" value="MFH6982767.1"/>
    <property type="molecule type" value="Genomic_DNA"/>
</dbReference>
<dbReference type="PROSITE" id="PS51257">
    <property type="entry name" value="PROKAR_LIPOPROTEIN"/>
    <property type="match status" value="1"/>
</dbReference>
<evidence type="ECO:0000313" key="4">
    <source>
        <dbReference type="Proteomes" id="UP001610063"/>
    </source>
</evidence>
<name>A0ABW7N5N6_9BACT</name>
<evidence type="ECO:0000313" key="3">
    <source>
        <dbReference type="EMBL" id="MFH6982767.1"/>
    </source>
</evidence>
<gene>
    <name evidence="3" type="ORF">ACHKAR_04920</name>
</gene>
<reference evidence="3 4" key="1">
    <citation type="journal article" date="2013" name="Int. J. Syst. Evol. Microbiol.">
        <title>Marinoscillum luteum sp. nov., isolated from marine sediment.</title>
        <authorList>
            <person name="Cha I.T."/>
            <person name="Park S.J."/>
            <person name="Kim S.J."/>
            <person name="Kim J.G."/>
            <person name="Jung M.Y."/>
            <person name="Shin K.S."/>
            <person name="Kwon K.K."/>
            <person name="Yang S.H."/>
            <person name="Seo Y.S."/>
            <person name="Rhee S.K."/>
        </authorList>
    </citation>
    <scope>NUCLEOTIDE SEQUENCE [LARGE SCALE GENOMIC DNA]</scope>
    <source>
        <strain evidence="3 4">KCTC 23939</strain>
    </source>
</reference>
<keyword evidence="4" id="KW-1185">Reference proteome</keyword>
<protein>
    <recommendedName>
        <fullName evidence="5">Secreted protein</fullName>
    </recommendedName>
</protein>
<sequence>MNNSRNFLALVLLAMGMTFGACSQDDTMDELIDNTEINSPSPTGNETDGEEEPPTTGG</sequence>
<comment type="caution">
    <text evidence="3">The sequence shown here is derived from an EMBL/GenBank/DDBJ whole genome shotgun (WGS) entry which is preliminary data.</text>
</comment>
<proteinExistence type="predicted"/>
<dbReference type="Proteomes" id="UP001610063">
    <property type="component" value="Unassembled WGS sequence"/>
</dbReference>
<feature type="chain" id="PRO_5046166704" description="Secreted protein" evidence="2">
    <location>
        <begin position="24"/>
        <end position="58"/>
    </location>
</feature>
<feature type="signal peptide" evidence="2">
    <location>
        <begin position="1"/>
        <end position="23"/>
    </location>
</feature>